<evidence type="ECO:0000313" key="2">
    <source>
        <dbReference type="EMBL" id="KAK6339189.1"/>
    </source>
</evidence>
<comment type="caution">
    <text evidence="2">The sequence shown here is derived from an EMBL/GenBank/DDBJ whole genome shotgun (WGS) entry which is preliminary data.</text>
</comment>
<dbReference type="Proteomes" id="UP001313282">
    <property type="component" value="Unassembled WGS sequence"/>
</dbReference>
<sequence length="324" mass="34132">MNLHHRPSIDVPPLRTQTHSRQRPRKRPSEGTLGNENNMAAGSKPVAGASVAGASGRRVLPRGPVVSSNKSAVRNGNTAGVSGKKRVNGSSRIQETGTSTVVGKGGCTTVSNGMENGIPRGIKPSATAAEAPTGGSTPPRISNPPITPTRNHIVHLVRPSPPLSPIKPLVVASKVAVSALESTGVNNKCPLSRPKPEAVPIPSIPPPLPPTMLAVPPPAQPSTRPSRPPNYTLQVSVDLTLKTTLESSAPLPPIVEGAWVNVIGYKRRDGVLDAISIFKVEGKLDIEAYEKAVVKMGQVREKVEREVRGGIAQGKGLQGWEWDR</sequence>
<name>A0AAN8MY60_9PEZI</name>
<dbReference type="AlphaFoldDB" id="A0AAN8MY60"/>
<gene>
    <name evidence="2" type="ORF">TWF718_008611</name>
</gene>
<organism evidence="2 3">
    <name type="scientific">Orbilia javanica</name>
    <dbReference type="NCBI Taxonomy" id="47235"/>
    <lineage>
        <taxon>Eukaryota</taxon>
        <taxon>Fungi</taxon>
        <taxon>Dikarya</taxon>
        <taxon>Ascomycota</taxon>
        <taxon>Pezizomycotina</taxon>
        <taxon>Orbiliomycetes</taxon>
        <taxon>Orbiliales</taxon>
        <taxon>Orbiliaceae</taxon>
        <taxon>Orbilia</taxon>
    </lineage>
</organism>
<dbReference type="Gene3D" id="2.40.50.140">
    <property type="entry name" value="Nucleic acid-binding proteins"/>
    <property type="match status" value="1"/>
</dbReference>
<feature type="region of interest" description="Disordered" evidence="1">
    <location>
        <begin position="114"/>
        <end position="147"/>
    </location>
</feature>
<feature type="compositionally biased region" description="Polar residues" evidence="1">
    <location>
        <begin position="66"/>
        <end position="80"/>
    </location>
</feature>
<evidence type="ECO:0000313" key="3">
    <source>
        <dbReference type="Proteomes" id="UP001313282"/>
    </source>
</evidence>
<evidence type="ECO:0000256" key="1">
    <source>
        <dbReference type="SAM" id="MobiDB-lite"/>
    </source>
</evidence>
<proteinExistence type="predicted"/>
<dbReference type="InterPro" id="IPR012340">
    <property type="entry name" value="NA-bd_OB-fold"/>
</dbReference>
<protein>
    <submittedName>
        <fullName evidence="2">Uncharacterized protein</fullName>
    </submittedName>
</protein>
<feature type="region of interest" description="Disordered" evidence="1">
    <location>
        <begin position="1"/>
        <end position="92"/>
    </location>
</feature>
<dbReference type="EMBL" id="JAVHNR010000006">
    <property type="protein sequence ID" value="KAK6339189.1"/>
    <property type="molecule type" value="Genomic_DNA"/>
</dbReference>
<accession>A0AAN8MY60</accession>
<reference evidence="2 3" key="1">
    <citation type="submission" date="2019-10" db="EMBL/GenBank/DDBJ databases">
        <authorList>
            <person name="Palmer J.M."/>
        </authorList>
    </citation>
    <scope>NUCLEOTIDE SEQUENCE [LARGE SCALE GENOMIC DNA]</scope>
    <source>
        <strain evidence="2 3">TWF718</strain>
    </source>
</reference>
<keyword evidence="3" id="KW-1185">Reference proteome</keyword>
<feature type="compositionally biased region" description="Low complexity" evidence="1">
    <location>
        <begin position="40"/>
        <end position="58"/>
    </location>
</feature>